<dbReference type="SMART" id="SM00005">
    <property type="entry name" value="DEATH"/>
    <property type="match status" value="1"/>
</dbReference>
<dbReference type="InterPro" id="IPR011029">
    <property type="entry name" value="DEATH-like_dom_sf"/>
</dbReference>
<evidence type="ECO:0000256" key="2">
    <source>
        <dbReference type="SAM" id="MobiDB-lite"/>
    </source>
</evidence>
<feature type="region of interest" description="Disordered" evidence="2">
    <location>
        <begin position="114"/>
        <end position="269"/>
    </location>
</feature>
<dbReference type="GO" id="GO:0005042">
    <property type="term" value="F:netrin receptor activity"/>
    <property type="evidence" value="ECO:0007669"/>
    <property type="project" value="UniProtKB-UniRule"/>
</dbReference>
<dbReference type="PROSITE" id="PS51145">
    <property type="entry name" value="ZU5"/>
    <property type="match status" value="1"/>
</dbReference>
<dbReference type="Pfam" id="PF00531">
    <property type="entry name" value="Death"/>
    <property type="match status" value="1"/>
</dbReference>
<feature type="domain" description="ZU5" evidence="4">
    <location>
        <begin position="307"/>
        <end position="447"/>
    </location>
</feature>
<evidence type="ECO:0000313" key="5">
    <source>
        <dbReference type="EMBL" id="CAH1785807.1"/>
    </source>
</evidence>
<dbReference type="Gene3D" id="1.10.533.10">
    <property type="entry name" value="Death Domain, Fas"/>
    <property type="match status" value="1"/>
</dbReference>
<evidence type="ECO:0000256" key="1">
    <source>
        <dbReference type="RuleBase" id="RU367033"/>
    </source>
</evidence>
<dbReference type="PANTHER" id="PTHR12582:SF41">
    <property type="entry name" value="UNC5C-LIKE PROTEIN"/>
    <property type="match status" value="1"/>
</dbReference>
<feature type="transmembrane region" description="Helical" evidence="1">
    <location>
        <begin position="431"/>
        <end position="449"/>
    </location>
</feature>
<dbReference type="Pfam" id="PF00791">
    <property type="entry name" value="ZU5"/>
    <property type="match status" value="1"/>
</dbReference>
<dbReference type="SUPFAM" id="SSF47986">
    <property type="entry name" value="DEATH domain"/>
    <property type="match status" value="1"/>
</dbReference>
<dbReference type="InterPro" id="IPR037936">
    <property type="entry name" value="UNC5A-D"/>
</dbReference>
<feature type="compositionally biased region" description="Polar residues" evidence="2">
    <location>
        <begin position="202"/>
        <end position="213"/>
    </location>
</feature>
<comment type="similarity">
    <text evidence="1">Belongs to the unc-5 family.</text>
</comment>
<dbReference type="PROSITE" id="PS50017">
    <property type="entry name" value="DEATH_DOMAIN"/>
    <property type="match status" value="1"/>
</dbReference>
<keyword evidence="1" id="KW-1133">Transmembrane helix</keyword>
<dbReference type="GO" id="GO:0005886">
    <property type="term" value="C:plasma membrane"/>
    <property type="evidence" value="ECO:0007669"/>
    <property type="project" value="UniProtKB-SubCell"/>
</dbReference>
<dbReference type="PANTHER" id="PTHR12582">
    <property type="entry name" value="NETRIN RECEPTOR UNC5"/>
    <property type="match status" value="1"/>
</dbReference>
<feature type="region of interest" description="Disordered" evidence="2">
    <location>
        <begin position="746"/>
        <end position="873"/>
    </location>
</feature>
<keyword evidence="1" id="KW-0393">Immunoglobulin domain</keyword>
<accession>A0A8S4NXQ5</accession>
<reference evidence="5" key="1">
    <citation type="submission" date="2022-03" db="EMBL/GenBank/DDBJ databases">
        <authorList>
            <person name="Martin C."/>
        </authorList>
    </citation>
    <scope>NUCLEOTIDE SEQUENCE</scope>
</reference>
<feature type="domain" description="Death" evidence="3">
    <location>
        <begin position="627"/>
        <end position="701"/>
    </location>
</feature>
<dbReference type="InterPro" id="IPR000488">
    <property type="entry name" value="Death_dom"/>
</dbReference>
<evidence type="ECO:0000259" key="3">
    <source>
        <dbReference type="PROSITE" id="PS50017"/>
    </source>
</evidence>
<feature type="compositionally biased region" description="Polar residues" evidence="2">
    <location>
        <begin position="983"/>
        <end position="992"/>
    </location>
</feature>
<dbReference type="EMBL" id="CAIIXF020000006">
    <property type="protein sequence ID" value="CAH1785807.1"/>
    <property type="molecule type" value="Genomic_DNA"/>
</dbReference>
<comment type="function">
    <text evidence="1">Receptor for netrin required for axon guidance. Mediates axon repulsion of neuronal growth cones in the developing nervous system upon ligand binding.</text>
</comment>
<evidence type="ECO:0000259" key="4">
    <source>
        <dbReference type="PROSITE" id="PS51145"/>
    </source>
</evidence>
<keyword evidence="6" id="KW-1185">Reference proteome</keyword>
<feature type="compositionally biased region" description="Basic and acidic residues" evidence="2">
    <location>
        <begin position="917"/>
        <end position="931"/>
    </location>
</feature>
<feature type="transmembrane region" description="Helical" evidence="1">
    <location>
        <begin position="31"/>
        <end position="53"/>
    </location>
</feature>
<gene>
    <name evidence="5" type="ORF">OFUS_LOCUS11814</name>
</gene>
<proteinExistence type="inferred from homology"/>
<organism evidence="5 6">
    <name type="scientific">Owenia fusiformis</name>
    <name type="common">Polychaete worm</name>
    <dbReference type="NCBI Taxonomy" id="6347"/>
    <lineage>
        <taxon>Eukaryota</taxon>
        <taxon>Metazoa</taxon>
        <taxon>Spiralia</taxon>
        <taxon>Lophotrochozoa</taxon>
        <taxon>Annelida</taxon>
        <taxon>Polychaeta</taxon>
        <taxon>Sedentaria</taxon>
        <taxon>Canalipalpata</taxon>
        <taxon>Sabellida</taxon>
        <taxon>Oweniida</taxon>
        <taxon>Oweniidae</taxon>
        <taxon>Owenia</taxon>
    </lineage>
</organism>
<feature type="compositionally biased region" description="Basic and acidic residues" evidence="2">
    <location>
        <begin position="124"/>
        <end position="141"/>
    </location>
</feature>
<keyword evidence="1" id="KW-0472">Membrane</keyword>
<feature type="region of interest" description="Disordered" evidence="2">
    <location>
        <begin position="887"/>
        <end position="992"/>
    </location>
</feature>
<feature type="compositionally biased region" description="Polar residues" evidence="2">
    <location>
        <begin position="956"/>
        <end position="966"/>
    </location>
</feature>
<comment type="caution">
    <text evidence="5">The sequence shown here is derived from an EMBL/GenBank/DDBJ whole genome shotgun (WGS) entry which is preliminary data.</text>
</comment>
<name>A0A8S4NXQ5_OWEFU</name>
<keyword evidence="1" id="KW-0675">Receptor</keyword>
<comment type="caution">
    <text evidence="1">Lacks conserved residue(s) required for the propagation of feature annotation.</text>
</comment>
<dbReference type="Proteomes" id="UP000749559">
    <property type="component" value="Unassembled WGS sequence"/>
</dbReference>
<keyword evidence="1" id="KW-0217">Developmental protein</keyword>
<evidence type="ECO:0000313" key="6">
    <source>
        <dbReference type="Proteomes" id="UP000749559"/>
    </source>
</evidence>
<dbReference type="Gene3D" id="2.60.220.30">
    <property type="match status" value="1"/>
</dbReference>
<dbReference type="InterPro" id="IPR000906">
    <property type="entry name" value="ZU5_dom"/>
</dbReference>
<feature type="compositionally biased region" description="Polar residues" evidence="2">
    <location>
        <begin position="220"/>
        <end position="230"/>
    </location>
</feature>
<dbReference type="SMART" id="SM00218">
    <property type="entry name" value="ZU5"/>
    <property type="match status" value="1"/>
</dbReference>
<keyword evidence="1" id="KW-0812">Transmembrane</keyword>
<dbReference type="AlphaFoldDB" id="A0A8S4NXQ5"/>
<sequence>MASNACCPNNFYRKDDFSDCIPVPEPGNDTMVIGIVTSVFVVLTITIVCYFFCCYRRKVLKRANVCCNCEDISGCCTFLSCSDSRSSDAMKVTKSNSQPDVSYVSVPLQETPLPRKQPLARISGPEHSRPDFQPKYTKPDLRQSPSQPSEDIDMERVPLQSRDYDQTIQADITPLPPPYLEREENQGSPKTAPKQPMKKPETSQPQPLITPLQSLAKPIPSNNPSVNPQFTPKPPVNDAGVDTLDNSVNPQKQPLKRVAKPHNPPSLAKLNRDINKAKAVNHKPGHSKTPVKTTLSNGLTNQKNHDFYVSGIFNHNGGHLVLPHLDIKMHIPAGAINMDEEQEIYMYLNLDPKKEPPLRPGESLVSPVVVCGPEGLTFNQSVVLSYPHCISDPAKSEVTTLYTGEVEAPQPVYSDLKDDKKSLNLIRGKKMVLFMDHFTGFTSVAVGGVKKMAIMHFTSPLVPGDDLLLRYWIFNRDRATRQAVLHEERELGGVMCTAAKDIRVNADAGDIELTVDKLMPGWTPYPQDHYGDLIDFNSVWTNNKSYIEFHFEPSDESKDKFRCIVRTNQISSAAKPTVSTIFMSDTKNIPTQDKPIETEAVARLRESILPYEVRIKICRLMDHKQDTGIDWRVLTDEMNLTMDDINLLEQNSAYHSPTFQLLSLWELEKSPEPSIQSLTSLMNIFQKCGRVDAARIIHEHIEETMPQGVQGVDDPSLPLYPLPTEHEQMNDYYSNKGHLYEHARVDKEGNDMNRGRTKQRALSAPAHPNASEKQKTKHRPQSNPGRSHEDLEPQPFMRTPTRYTVPHASSDYKGHRVQGVNNAGEVLSPPISPTSPSNNYYVPNIPVSPKDKQPVSPTDNQRQTDINANNGQCRTPMMRQYHNEAIANPNSRGYGRPDFGGRSPRTTPPPVSGYPPKHRDSGHHSDIDNNRDSATMPGISEKPRLVSTQESKDSGTDSPNNMQDSIEYTRHPNDNSGRFKFPTNRNSITTVV</sequence>
<dbReference type="OrthoDB" id="10066544at2759"/>
<comment type="subcellular location">
    <subcellularLocation>
        <location evidence="1">Cell membrane</location>
        <topology evidence="1">Single-pass type I membrane protein</topology>
    </subcellularLocation>
</comment>
<feature type="compositionally biased region" description="Polar residues" evidence="2">
    <location>
        <begin position="855"/>
        <end position="873"/>
    </location>
</feature>
<protein>
    <recommendedName>
        <fullName evidence="1">Netrin receptor UNC5</fullName>
    </recommendedName>
</protein>